<dbReference type="GO" id="GO:0051536">
    <property type="term" value="F:iron-sulfur cluster binding"/>
    <property type="evidence" value="ECO:0007669"/>
    <property type="project" value="UniProtKB-KW"/>
</dbReference>
<dbReference type="SUPFAM" id="SSF102114">
    <property type="entry name" value="Radical SAM enzymes"/>
    <property type="match status" value="1"/>
</dbReference>
<evidence type="ECO:0000256" key="4">
    <source>
        <dbReference type="ARBA" id="ARBA00023014"/>
    </source>
</evidence>
<dbReference type="InterPro" id="IPR013785">
    <property type="entry name" value="Aldolase_TIM"/>
</dbReference>
<evidence type="ECO:0000256" key="1">
    <source>
        <dbReference type="ARBA" id="ARBA00022691"/>
    </source>
</evidence>
<keyword evidence="3" id="KW-0408">Iron</keyword>
<dbReference type="CDD" id="cd01335">
    <property type="entry name" value="Radical_SAM"/>
    <property type="match status" value="1"/>
</dbReference>
<dbReference type="PANTHER" id="PTHR43273:SF8">
    <property type="entry name" value="RADICAL SAM DOMAIN PROTEIN"/>
    <property type="match status" value="1"/>
</dbReference>
<organism evidence="6 7">
    <name type="scientific">Phytohabitans houttuyneae</name>
    <dbReference type="NCBI Taxonomy" id="1076126"/>
    <lineage>
        <taxon>Bacteria</taxon>
        <taxon>Bacillati</taxon>
        <taxon>Actinomycetota</taxon>
        <taxon>Actinomycetes</taxon>
        <taxon>Micromonosporales</taxon>
        <taxon>Micromonosporaceae</taxon>
    </lineage>
</organism>
<dbReference type="InterPro" id="IPR023867">
    <property type="entry name" value="Sulphatase_maturase_rSAM"/>
</dbReference>
<proteinExistence type="predicted"/>
<dbReference type="SFLD" id="SFLDG01067">
    <property type="entry name" value="SPASM/twitch_domain_containing"/>
    <property type="match status" value="1"/>
</dbReference>
<dbReference type="InterPro" id="IPR007197">
    <property type="entry name" value="rSAM"/>
</dbReference>
<dbReference type="SFLD" id="SFLDS00029">
    <property type="entry name" value="Radical_SAM"/>
    <property type="match status" value="1"/>
</dbReference>
<reference evidence="6 7" key="2">
    <citation type="submission" date="2020-03" db="EMBL/GenBank/DDBJ databases">
        <authorList>
            <person name="Ichikawa N."/>
            <person name="Kimura A."/>
            <person name="Kitahashi Y."/>
            <person name="Uohara A."/>
        </authorList>
    </citation>
    <scope>NUCLEOTIDE SEQUENCE [LARGE SCALE GENOMIC DNA]</scope>
    <source>
        <strain evidence="6 7">NBRC 108639</strain>
    </source>
</reference>
<evidence type="ECO:0000313" key="6">
    <source>
        <dbReference type="EMBL" id="GFJ77628.1"/>
    </source>
</evidence>
<reference evidence="6 7" key="1">
    <citation type="submission" date="2020-03" db="EMBL/GenBank/DDBJ databases">
        <title>Whole genome shotgun sequence of Phytohabitans houttuyneae NBRC 108639.</title>
        <authorList>
            <person name="Komaki H."/>
            <person name="Tamura T."/>
        </authorList>
    </citation>
    <scope>NUCLEOTIDE SEQUENCE [LARGE SCALE GENOMIC DNA]</scope>
    <source>
        <strain evidence="6 7">NBRC 108639</strain>
    </source>
</reference>
<feature type="domain" description="Radical SAM core" evidence="5">
    <location>
        <begin position="9"/>
        <end position="249"/>
    </location>
</feature>
<protein>
    <recommendedName>
        <fullName evidence="5">Radical SAM core domain-containing protein</fullName>
    </recommendedName>
</protein>
<evidence type="ECO:0000313" key="7">
    <source>
        <dbReference type="Proteomes" id="UP000482800"/>
    </source>
</evidence>
<dbReference type="PROSITE" id="PS51918">
    <property type="entry name" value="RADICAL_SAM"/>
    <property type="match status" value="1"/>
</dbReference>
<dbReference type="NCBIfam" id="TIGR04269">
    <property type="entry name" value="SAM_SPASM_FxsB"/>
    <property type="match status" value="1"/>
</dbReference>
<dbReference type="InterPro" id="IPR058240">
    <property type="entry name" value="rSAM_sf"/>
</dbReference>
<evidence type="ECO:0000259" key="5">
    <source>
        <dbReference type="PROSITE" id="PS51918"/>
    </source>
</evidence>
<dbReference type="Gene3D" id="3.20.20.70">
    <property type="entry name" value="Aldolase class I"/>
    <property type="match status" value="1"/>
</dbReference>
<keyword evidence="7" id="KW-1185">Reference proteome</keyword>
<dbReference type="RefSeq" id="WP_173055124.1">
    <property type="nucleotide sequence ID" value="NZ_BAABGO010000018.1"/>
</dbReference>
<comment type="caution">
    <text evidence="6">The sequence shown here is derived from an EMBL/GenBank/DDBJ whole genome shotgun (WGS) entry which is preliminary data.</text>
</comment>
<dbReference type="SFLD" id="SFLDG01386">
    <property type="entry name" value="main_SPASM_domain-containing"/>
    <property type="match status" value="1"/>
</dbReference>
<name>A0A6V8K5Q3_9ACTN</name>
<dbReference type="InterPro" id="IPR026335">
    <property type="entry name" value="rSAM_SPASM_FxsB"/>
</dbReference>
<keyword evidence="2" id="KW-0479">Metal-binding</keyword>
<dbReference type="AlphaFoldDB" id="A0A6V8K5Q3"/>
<accession>A0A6V8K5Q3</accession>
<dbReference type="Proteomes" id="UP000482800">
    <property type="component" value="Unassembled WGS sequence"/>
</dbReference>
<evidence type="ECO:0000256" key="3">
    <source>
        <dbReference type="ARBA" id="ARBA00023004"/>
    </source>
</evidence>
<evidence type="ECO:0000256" key="2">
    <source>
        <dbReference type="ARBA" id="ARBA00022723"/>
    </source>
</evidence>
<dbReference type="EMBL" id="BLPF01000001">
    <property type="protein sequence ID" value="GFJ77628.1"/>
    <property type="molecule type" value="Genomic_DNA"/>
</dbReference>
<dbReference type="Pfam" id="PF04055">
    <property type="entry name" value="Radical_SAM"/>
    <property type="match status" value="1"/>
</dbReference>
<dbReference type="GO" id="GO:0016491">
    <property type="term" value="F:oxidoreductase activity"/>
    <property type="evidence" value="ECO:0007669"/>
    <property type="project" value="InterPro"/>
</dbReference>
<gene>
    <name evidence="6" type="ORF">Phou_018080</name>
</gene>
<sequence length="392" mass="43735">MSPEEQSQATPFRQVLLKIHSRCNLSCDHCYVYEHADQSWRHRPMVMSKRIIDNTAARIGEHAEHHALKTIVAILHGGEPLLAGAHTIDYALRAIRRAVPRSTRLRFGLQTNGLLLDERFLDLFSQHGVAVGVSLDGPSEANDRHRRYADGRGSHTAVVSALHLLQSERYRQLYSGILCTVDLDNDPVGVYEHLLEFRPPAIDLLLPHGNWTKPPPGRPDDQSQTPYADWLIKVFDRWYAGPHRATRIRLFESIISLLLGGPTSSEAVGLGKIDLITVETDGSIEQGDSLKTTADGAAATGLHVAHHSFDDALEHPGIRDRQRGISALSEICQRCPIVKICGGGLYAHRYRVDNGFVNPTVYSADMFRLIRHIAGRVVADLDRWRVIQPSPH</sequence>
<keyword evidence="4" id="KW-0411">Iron-sulfur</keyword>
<dbReference type="PANTHER" id="PTHR43273">
    <property type="entry name" value="ANAEROBIC SULFATASE-MATURATING ENZYME HOMOLOG ASLB-RELATED"/>
    <property type="match status" value="1"/>
</dbReference>
<keyword evidence="1" id="KW-0949">S-adenosyl-L-methionine</keyword>
<dbReference type="GO" id="GO:0046872">
    <property type="term" value="F:metal ion binding"/>
    <property type="evidence" value="ECO:0007669"/>
    <property type="project" value="UniProtKB-KW"/>
</dbReference>